<protein>
    <submittedName>
        <fullName evidence="3">Uncharacterized protein</fullName>
    </submittedName>
</protein>
<comment type="caution">
    <text evidence="3">The sequence shown here is derived from an EMBL/GenBank/DDBJ whole genome shotgun (WGS) entry which is preliminary data.</text>
</comment>
<feature type="compositionally biased region" description="Low complexity" evidence="1">
    <location>
        <begin position="27"/>
        <end position="53"/>
    </location>
</feature>
<name>A0A9D1RPW9_9CORY</name>
<feature type="compositionally biased region" description="Gly residues" evidence="1">
    <location>
        <begin position="68"/>
        <end position="91"/>
    </location>
</feature>
<evidence type="ECO:0000313" key="3">
    <source>
        <dbReference type="EMBL" id="HIW90637.1"/>
    </source>
</evidence>
<organism evidence="3 4">
    <name type="scientific">Candidatus Corynebacterium avicola</name>
    <dbReference type="NCBI Taxonomy" id="2838527"/>
    <lineage>
        <taxon>Bacteria</taxon>
        <taxon>Bacillati</taxon>
        <taxon>Actinomycetota</taxon>
        <taxon>Actinomycetes</taxon>
        <taxon>Mycobacteriales</taxon>
        <taxon>Corynebacteriaceae</taxon>
        <taxon>Corynebacterium</taxon>
    </lineage>
</organism>
<reference evidence="3" key="2">
    <citation type="submission" date="2021-04" db="EMBL/GenBank/DDBJ databases">
        <authorList>
            <person name="Gilroy R."/>
        </authorList>
    </citation>
    <scope>NUCLEOTIDE SEQUENCE</scope>
    <source>
        <strain evidence="3">CHK32-1732</strain>
    </source>
</reference>
<evidence type="ECO:0000256" key="2">
    <source>
        <dbReference type="SAM" id="SignalP"/>
    </source>
</evidence>
<evidence type="ECO:0000256" key="1">
    <source>
        <dbReference type="SAM" id="MobiDB-lite"/>
    </source>
</evidence>
<dbReference type="PROSITE" id="PS51257">
    <property type="entry name" value="PROKAR_LIPOPROTEIN"/>
    <property type="match status" value="1"/>
</dbReference>
<dbReference type="EMBL" id="DXGC01000029">
    <property type="protein sequence ID" value="HIW90637.1"/>
    <property type="molecule type" value="Genomic_DNA"/>
</dbReference>
<gene>
    <name evidence="3" type="ORF">H9870_03105</name>
</gene>
<feature type="chain" id="PRO_5038671433" evidence="2">
    <location>
        <begin position="27"/>
        <end position="275"/>
    </location>
</feature>
<dbReference type="AlphaFoldDB" id="A0A9D1RPW9"/>
<proteinExistence type="predicted"/>
<dbReference type="Proteomes" id="UP000824190">
    <property type="component" value="Unassembled WGS sequence"/>
</dbReference>
<feature type="region of interest" description="Disordered" evidence="1">
    <location>
        <begin position="27"/>
        <end position="98"/>
    </location>
</feature>
<evidence type="ECO:0000313" key="4">
    <source>
        <dbReference type="Proteomes" id="UP000824190"/>
    </source>
</evidence>
<sequence length="275" mass="28320">MFTRSTMKKLSAVAATVVLGVGVASCSGDGDDSGSGTTPSAATTTTTTTVAAGSPGGNTEDIAVGEPAPGGGGGGNDGGGAGGGDNGGGESPGDDRCTEDALRQAYGDGPGEFVGVLYCDGDWAVSEGPDVFQNRIFMHRDHGWVGFAADGVREVDGNACYTEELLLQLGGTPDALGYLTWCDGGQPPEVCSLESLHESTGLEMLDVLMYCDGAWMRAGQYATDHVRNFSWSGTMWVEYVADGRSEPTGYPCYSWGRLIADGVPPALRDQLTVCT</sequence>
<keyword evidence="2" id="KW-0732">Signal</keyword>
<accession>A0A9D1RPW9</accession>
<reference evidence="3" key="1">
    <citation type="journal article" date="2021" name="PeerJ">
        <title>Extensive microbial diversity within the chicken gut microbiome revealed by metagenomics and culture.</title>
        <authorList>
            <person name="Gilroy R."/>
            <person name="Ravi A."/>
            <person name="Getino M."/>
            <person name="Pursley I."/>
            <person name="Horton D.L."/>
            <person name="Alikhan N.F."/>
            <person name="Baker D."/>
            <person name="Gharbi K."/>
            <person name="Hall N."/>
            <person name="Watson M."/>
            <person name="Adriaenssens E.M."/>
            <person name="Foster-Nyarko E."/>
            <person name="Jarju S."/>
            <person name="Secka A."/>
            <person name="Antonio M."/>
            <person name="Oren A."/>
            <person name="Chaudhuri R.R."/>
            <person name="La Ragione R."/>
            <person name="Hildebrand F."/>
            <person name="Pallen M.J."/>
        </authorList>
    </citation>
    <scope>NUCLEOTIDE SEQUENCE</scope>
    <source>
        <strain evidence="3">CHK32-1732</strain>
    </source>
</reference>
<feature type="signal peptide" evidence="2">
    <location>
        <begin position="1"/>
        <end position="26"/>
    </location>
</feature>